<evidence type="ECO:0000313" key="3">
    <source>
        <dbReference type="Proteomes" id="UP001141552"/>
    </source>
</evidence>
<reference evidence="2" key="1">
    <citation type="submission" date="2022-02" db="EMBL/GenBank/DDBJ databases">
        <authorList>
            <person name="Henning P.M."/>
            <person name="McCubbin A.G."/>
            <person name="Shore J.S."/>
        </authorList>
    </citation>
    <scope>NUCLEOTIDE SEQUENCE</scope>
    <source>
        <strain evidence="2">F60SS</strain>
        <tissue evidence="2">Leaves</tissue>
    </source>
</reference>
<dbReference type="Proteomes" id="UP001141552">
    <property type="component" value="Unassembled WGS sequence"/>
</dbReference>
<evidence type="ECO:0000256" key="1">
    <source>
        <dbReference type="SAM" id="MobiDB-lite"/>
    </source>
</evidence>
<protein>
    <recommendedName>
        <fullName evidence="4">RRM domain-containing protein</fullName>
    </recommendedName>
</protein>
<proteinExistence type="predicted"/>
<dbReference type="EMBL" id="JAKUCV010006891">
    <property type="protein sequence ID" value="KAJ4825487.1"/>
    <property type="molecule type" value="Genomic_DNA"/>
</dbReference>
<evidence type="ECO:0008006" key="4">
    <source>
        <dbReference type="Google" id="ProtNLM"/>
    </source>
</evidence>
<dbReference type="PANTHER" id="PTHR34427:SF5">
    <property type="entry name" value="DUF4283 DOMAIN-CONTAINING PROTEIN"/>
    <property type="match status" value="1"/>
</dbReference>
<dbReference type="PANTHER" id="PTHR34427">
    <property type="entry name" value="DUF4283 DOMAIN PROTEIN"/>
    <property type="match status" value="1"/>
</dbReference>
<gene>
    <name evidence="2" type="ORF">Tsubulata_025506</name>
</gene>
<dbReference type="OrthoDB" id="360390at2759"/>
<feature type="region of interest" description="Disordered" evidence="1">
    <location>
        <begin position="1"/>
        <end position="48"/>
    </location>
</feature>
<keyword evidence="3" id="KW-1185">Reference proteome</keyword>
<evidence type="ECO:0000313" key="2">
    <source>
        <dbReference type="EMBL" id="KAJ4825487.1"/>
    </source>
</evidence>
<feature type="compositionally biased region" description="Low complexity" evidence="1">
    <location>
        <begin position="24"/>
        <end position="36"/>
    </location>
</feature>
<dbReference type="AlphaFoldDB" id="A0A9Q0F7V3"/>
<comment type="caution">
    <text evidence="2">The sequence shown here is derived from an EMBL/GenBank/DDBJ whole genome shotgun (WGS) entry which is preliminary data.</text>
</comment>
<organism evidence="2 3">
    <name type="scientific">Turnera subulata</name>
    <dbReference type="NCBI Taxonomy" id="218843"/>
    <lineage>
        <taxon>Eukaryota</taxon>
        <taxon>Viridiplantae</taxon>
        <taxon>Streptophyta</taxon>
        <taxon>Embryophyta</taxon>
        <taxon>Tracheophyta</taxon>
        <taxon>Spermatophyta</taxon>
        <taxon>Magnoliopsida</taxon>
        <taxon>eudicotyledons</taxon>
        <taxon>Gunneridae</taxon>
        <taxon>Pentapetalae</taxon>
        <taxon>rosids</taxon>
        <taxon>fabids</taxon>
        <taxon>Malpighiales</taxon>
        <taxon>Passifloraceae</taxon>
        <taxon>Turnera</taxon>
    </lineage>
</organism>
<sequence length="243" mass="26691">MSPGLPPTSTPQSHPQIPQPQQQPPSANNPSSSTQTHSKHSFFSKWSRQQVQRAIGNTTVANVFIPSKTSRSGKRFGFVRFRNGGDIQRILADLNKYQVGGTPAPSQTQPGIVFSPPPDTLSWLTRCAFGALRKPQDSHAIQELFTLHGVSEVTVSQVGRDSVLVCFPSTPSMAQFCLEGYDWVKDCFWSFEPWKQGLGPVNRTCWISVRGIPLQAWCKEFFTLVALFYCGGGDVAQTAVGSC</sequence>
<accession>A0A9Q0F7V3</accession>
<reference evidence="2" key="2">
    <citation type="journal article" date="2023" name="Plants (Basel)">
        <title>Annotation of the Turnera subulata (Passifloraceae) Draft Genome Reveals the S-Locus Evolved after the Divergence of Turneroideae from Passifloroideae in a Stepwise Manner.</title>
        <authorList>
            <person name="Henning P.M."/>
            <person name="Roalson E.H."/>
            <person name="Mir W."/>
            <person name="McCubbin A.G."/>
            <person name="Shore J.S."/>
        </authorList>
    </citation>
    <scope>NUCLEOTIDE SEQUENCE</scope>
    <source>
        <strain evidence="2">F60SS</strain>
    </source>
</reference>
<name>A0A9Q0F7V3_9ROSI</name>